<dbReference type="Pfam" id="PF22124">
    <property type="entry name" value="Glyco_hydro_95_cat"/>
    <property type="match status" value="2"/>
</dbReference>
<evidence type="ECO:0000259" key="4">
    <source>
        <dbReference type="Pfam" id="PF22124"/>
    </source>
</evidence>
<dbReference type="Gene3D" id="1.50.10.10">
    <property type="match status" value="2"/>
</dbReference>
<dbReference type="Gene3D" id="2.70.98.50">
    <property type="entry name" value="putative glycoside hydrolase family protein from bacillus halodurans"/>
    <property type="match status" value="1"/>
</dbReference>
<dbReference type="EMBL" id="CAJPVJ010001200">
    <property type="protein sequence ID" value="CAG2164261.1"/>
    <property type="molecule type" value="Genomic_DNA"/>
</dbReference>
<evidence type="ECO:0000313" key="5">
    <source>
        <dbReference type="EMBL" id="CAD7642862.1"/>
    </source>
</evidence>
<protein>
    <recommendedName>
        <fullName evidence="7">Glycosyl hydrolase family 95 N-terminal domain-containing protein</fullName>
    </recommendedName>
</protein>
<feature type="non-terminal residue" evidence="5">
    <location>
        <position position="1"/>
    </location>
</feature>
<dbReference type="Pfam" id="PF21307">
    <property type="entry name" value="Glyco_hydro_95_C"/>
    <property type="match status" value="1"/>
</dbReference>
<name>A0A7R9QFF8_9ACAR</name>
<feature type="domain" description="Alpha fucosidase A-like C-terminal" evidence="3">
    <location>
        <begin position="651"/>
        <end position="715"/>
    </location>
</feature>
<evidence type="ECO:0000256" key="1">
    <source>
        <dbReference type="SAM" id="SignalP"/>
    </source>
</evidence>
<dbReference type="GO" id="GO:0004560">
    <property type="term" value="F:alpha-L-fucosidase activity"/>
    <property type="evidence" value="ECO:0007669"/>
    <property type="project" value="TreeGrafter"/>
</dbReference>
<dbReference type="InterPro" id="IPR008928">
    <property type="entry name" value="6-hairpin_glycosidase_sf"/>
</dbReference>
<evidence type="ECO:0008006" key="7">
    <source>
        <dbReference type="Google" id="ProtNLM"/>
    </source>
</evidence>
<sequence length="1290" mass="145427">MRWILFPVIIQIFVTCVRASDKVFWYESPAAGGMNEALPIGNGRIGGLIYGHPDTEWIVMNEISLWTGDDNPSQSYNDPGYGDYQMLGNVFIFLTDHKDNTHYKRALDIGDAVSTVQYEAHGVQYKREYFASHVSQVLVGRLTADKGKAYTGRIELQDSHNSTLHAVNNTIAADGELVNGLRFAWKVLVQNTGGSLKVNGAVIEFNGCDALTLIVSAGTDYVFDDSKKFKSGEDPAVHVKEWLGKAAEKSYDSLRAEHLSDFHALFNRVDVDLGESSAQQTASPTVKRKVAAVNTFDPDFEEMFFQFGRYLMISSSRGSLPANLQGLWNDNNNPAWHADYHGNINLQMNYWPAETTNLGECHLPLFNFIQSQLNPWRRQTRASDKLLTPDGKHSSKGVACIGEHNIYGGMGLFLMDGHMDWDKTVTAWYAQHFWEHYAFTMDKTFLKDVAYPYLKEVSEFWDEHLKTVTKGTKEQLGKLDGCSYNQEIVWDLYTNYVKAADVLGVDKEFRDRIVGERDKLLWPGIGSFGQLMEWMEEQPGEKTDHHRHTSHLFGVYPGHQFNWETTANLANASLVSLNARGIDPSSDVREWSFAWRSALYARLRDAENAYQLFRVLLAERNTNPNMFGNCPPMQIDGNFGITGAIPEFVVQSHADVIDLLPALPANWKVGHAKGLRARGGHELDIYWENHTLNNVLIKSAVAGEVKVKFGNTVKTIKVFVTCVRASDKVFWYESPAADGMTEALPIGNGRIGGLVYGHPDKERINMNDITLWTGDDNPSQDYWGPGFGDYQTFGNIVVDLPDHKENTNYRRALDIGDAVSTVQYEAHGVQYKREYFVSHVSEVLVGRLTADKGKAYTGRIELLDIHNITSNAVNNTIAVDGKLVNDLRFAWKVLVQNTGGSLKVNGAVIEFNGCDALTLIVSAGTDYVFDDSKKYKSGEDPAVHVNEWVGKAAEKSYNSLRAEHLSDFHGLFNRVDVDFGQSSAQQTALPTVKRKVAAVITFDPDFEEMFYQFGRYLMISSSRNSLPANLQGLWNDNNSPPWHADYHTDLNIQMNYWPVETANLGECHLPLFNMVRSLLNPWRKQTRAAKGLLTPEGKHSSKGVATAGQHNIYGGMSLLWDEWDKTDTAWYAQHFWEHYAFGLNATFLKDVAYPYLKEVSEFWDEQLKVVTNGTKEQLGKLVVFKGWSPEHGPHEDGVSYNQEIVWDLYTNYVKAADILGVDKEFRDRIAGQRDKLLWPGIGSFGQVMEWMEEQPGEKDDHHRHTSHLFGVYPGHQFNWETSPTLANASL</sequence>
<dbReference type="GO" id="GO:0005975">
    <property type="term" value="P:carbohydrate metabolic process"/>
    <property type="evidence" value="ECO:0007669"/>
    <property type="project" value="InterPro"/>
</dbReference>
<evidence type="ECO:0000313" key="6">
    <source>
        <dbReference type="Proteomes" id="UP000728032"/>
    </source>
</evidence>
<feature type="domain" description="Glycosyl hydrolase family 95 catalytic" evidence="4">
    <location>
        <begin position="956"/>
        <end position="1288"/>
    </location>
</feature>
<feature type="domain" description="Glycosyl hydrolase family 95 N-terminal" evidence="2">
    <location>
        <begin position="788"/>
        <end position="928"/>
    </location>
</feature>
<dbReference type="PANTHER" id="PTHR31084">
    <property type="entry name" value="ALPHA-L-FUCOSIDASE 2"/>
    <property type="match status" value="1"/>
</dbReference>
<evidence type="ECO:0000259" key="3">
    <source>
        <dbReference type="Pfam" id="PF21307"/>
    </source>
</evidence>
<gene>
    <name evidence="5" type="ORF">ONB1V03_LOCUS3817</name>
</gene>
<keyword evidence="6" id="KW-1185">Reference proteome</keyword>
<evidence type="ECO:0000259" key="2">
    <source>
        <dbReference type="Pfam" id="PF14498"/>
    </source>
</evidence>
<dbReference type="OrthoDB" id="2848340at2759"/>
<accession>A0A7R9QFF8</accession>
<dbReference type="Pfam" id="PF14498">
    <property type="entry name" value="Glyco_hyd_65N_2"/>
    <property type="match status" value="4"/>
</dbReference>
<dbReference type="InterPro" id="IPR013780">
    <property type="entry name" value="Glyco_hydro_b"/>
</dbReference>
<feature type="signal peptide" evidence="1">
    <location>
        <begin position="1"/>
        <end position="19"/>
    </location>
</feature>
<proteinExistence type="predicted"/>
<feature type="domain" description="Glycosyl hydrolase family 95 catalytic" evidence="4">
    <location>
        <begin position="250"/>
        <end position="647"/>
    </location>
</feature>
<dbReference type="InterPro" id="IPR049053">
    <property type="entry name" value="AFCA-like_C"/>
</dbReference>
<dbReference type="EMBL" id="OC916025">
    <property type="protein sequence ID" value="CAD7642862.1"/>
    <property type="molecule type" value="Genomic_DNA"/>
</dbReference>
<dbReference type="Proteomes" id="UP000728032">
    <property type="component" value="Unassembled WGS sequence"/>
</dbReference>
<feature type="domain" description="Glycosyl hydrolase family 95 N-terminal" evidence="2">
    <location>
        <begin position="25"/>
        <end position="78"/>
    </location>
</feature>
<organism evidence="5">
    <name type="scientific">Oppiella nova</name>
    <dbReference type="NCBI Taxonomy" id="334625"/>
    <lineage>
        <taxon>Eukaryota</taxon>
        <taxon>Metazoa</taxon>
        <taxon>Ecdysozoa</taxon>
        <taxon>Arthropoda</taxon>
        <taxon>Chelicerata</taxon>
        <taxon>Arachnida</taxon>
        <taxon>Acari</taxon>
        <taxon>Acariformes</taxon>
        <taxon>Sarcoptiformes</taxon>
        <taxon>Oribatida</taxon>
        <taxon>Brachypylina</taxon>
        <taxon>Oppioidea</taxon>
        <taxon>Oppiidae</taxon>
        <taxon>Oppiella</taxon>
    </lineage>
</organism>
<reference evidence="5" key="1">
    <citation type="submission" date="2020-11" db="EMBL/GenBank/DDBJ databases">
        <authorList>
            <person name="Tran Van P."/>
        </authorList>
    </citation>
    <scope>NUCLEOTIDE SEQUENCE</scope>
</reference>
<dbReference type="PANTHER" id="PTHR31084:SF0">
    <property type="entry name" value="ALPHA-L-FUCOSIDASE 2"/>
    <property type="match status" value="1"/>
</dbReference>
<keyword evidence="1" id="KW-0732">Signal</keyword>
<dbReference type="InterPro" id="IPR027414">
    <property type="entry name" value="GH95_N_dom"/>
</dbReference>
<feature type="domain" description="Glycosyl hydrolase family 95 N-terminal" evidence="2">
    <location>
        <begin position="82"/>
        <end position="222"/>
    </location>
</feature>
<dbReference type="SUPFAM" id="SSF48208">
    <property type="entry name" value="Six-hairpin glycosidases"/>
    <property type="match status" value="2"/>
</dbReference>
<feature type="domain" description="Glycosyl hydrolase family 95 N-terminal" evidence="2">
    <location>
        <begin position="731"/>
        <end position="781"/>
    </location>
</feature>
<dbReference type="InterPro" id="IPR054363">
    <property type="entry name" value="GH95_cat"/>
</dbReference>
<dbReference type="InterPro" id="IPR012341">
    <property type="entry name" value="6hp_glycosidase-like_sf"/>
</dbReference>
<feature type="chain" id="PRO_5036403793" description="Glycosyl hydrolase family 95 N-terminal domain-containing protein" evidence="1">
    <location>
        <begin position="20"/>
        <end position="1290"/>
    </location>
</feature>
<dbReference type="Gene3D" id="2.60.40.1180">
    <property type="entry name" value="Golgi alpha-mannosidase II"/>
    <property type="match status" value="1"/>
</dbReference>